<gene>
    <name evidence="1" type="ORF">SD77_3857</name>
</gene>
<reference evidence="1 2" key="1">
    <citation type="submission" date="2015-01" db="EMBL/GenBank/DDBJ databases">
        <title>Genome Assembly of Bacillus badius MTCC 1458.</title>
        <authorList>
            <person name="Verma A."/>
            <person name="Khatri I."/>
            <person name="Mual P."/>
            <person name="Subramanian S."/>
            <person name="Krishnamurthi S."/>
        </authorList>
    </citation>
    <scope>NUCLEOTIDE SEQUENCE [LARGE SCALE GENOMIC DNA]</scope>
    <source>
        <strain evidence="1 2">MTCC 1458</strain>
    </source>
</reference>
<protein>
    <recommendedName>
        <fullName evidence="3">Phosphoglycerate mutase</fullName>
    </recommendedName>
</protein>
<accession>A0ABR5AWD6</accession>
<keyword evidence="2" id="KW-1185">Reference proteome</keyword>
<sequence>MKEAKERAVQASRRLMELAAQHEHVLLSGHGVFNQFIARELLKNGWKGEKRPGRRHWSCTSYTYEEASDRQINRQRLS</sequence>
<proteinExistence type="predicted"/>
<dbReference type="EMBL" id="JXLP01000005">
    <property type="protein sequence ID" value="KIL79056.1"/>
    <property type="molecule type" value="Genomic_DNA"/>
</dbReference>
<evidence type="ECO:0000313" key="1">
    <source>
        <dbReference type="EMBL" id="KIL79056.1"/>
    </source>
</evidence>
<dbReference type="Proteomes" id="UP000031982">
    <property type="component" value="Unassembled WGS sequence"/>
</dbReference>
<evidence type="ECO:0000313" key="2">
    <source>
        <dbReference type="Proteomes" id="UP000031982"/>
    </source>
</evidence>
<comment type="caution">
    <text evidence="1">The sequence shown here is derived from an EMBL/GenBank/DDBJ whole genome shotgun (WGS) entry which is preliminary data.</text>
</comment>
<name>A0ABR5AWD6_BACBA</name>
<evidence type="ECO:0008006" key="3">
    <source>
        <dbReference type="Google" id="ProtNLM"/>
    </source>
</evidence>
<organism evidence="1 2">
    <name type="scientific">Bacillus badius</name>
    <dbReference type="NCBI Taxonomy" id="1455"/>
    <lineage>
        <taxon>Bacteria</taxon>
        <taxon>Bacillati</taxon>
        <taxon>Bacillota</taxon>
        <taxon>Bacilli</taxon>
        <taxon>Bacillales</taxon>
        <taxon>Bacillaceae</taxon>
        <taxon>Pseudobacillus</taxon>
    </lineage>
</organism>